<name>A0A1N6Y4B2_9EURY</name>
<reference evidence="2" key="1">
    <citation type="submission" date="2017-01" db="EMBL/GenBank/DDBJ databases">
        <authorList>
            <person name="Varghese N."/>
            <person name="Submissions S."/>
        </authorList>
    </citation>
    <scope>NUCLEOTIDE SEQUENCE [LARGE SCALE GENOMIC DNA]</scope>
    <source>
        <strain evidence="2">CGMCC 1.7737</strain>
    </source>
</reference>
<accession>A0A1N6Y4B2</accession>
<evidence type="ECO:0000313" key="1">
    <source>
        <dbReference type="EMBL" id="SIR09397.1"/>
    </source>
</evidence>
<dbReference type="AlphaFoldDB" id="A0A1N6Y4B2"/>
<keyword evidence="2" id="KW-1185">Reference proteome</keyword>
<proteinExistence type="predicted"/>
<sequence>MTDWLDSDTVAEQYEERFGDGVFHVTKNTGMFVARE</sequence>
<gene>
    <name evidence="1" type="ORF">SAMN05421858_1391</name>
</gene>
<evidence type="ECO:0000313" key="2">
    <source>
        <dbReference type="Proteomes" id="UP000186914"/>
    </source>
</evidence>
<organism evidence="1 2">
    <name type="scientific">Haladaptatus litoreus</name>
    <dbReference type="NCBI Taxonomy" id="553468"/>
    <lineage>
        <taxon>Archaea</taxon>
        <taxon>Methanobacteriati</taxon>
        <taxon>Methanobacteriota</taxon>
        <taxon>Stenosarchaea group</taxon>
        <taxon>Halobacteria</taxon>
        <taxon>Halobacteriales</taxon>
        <taxon>Haladaptataceae</taxon>
        <taxon>Haladaptatus</taxon>
    </lineage>
</organism>
<dbReference type="Proteomes" id="UP000186914">
    <property type="component" value="Unassembled WGS sequence"/>
</dbReference>
<dbReference type="EMBL" id="FTNO01000001">
    <property type="protein sequence ID" value="SIR09397.1"/>
    <property type="molecule type" value="Genomic_DNA"/>
</dbReference>
<protein>
    <submittedName>
        <fullName evidence="1">Uncharacterized protein</fullName>
    </submittedName>
</protein>